<dbReference type="PANTHER" id="PTHR23119">
    <property type="entry name" value="DISCS LARGE"/>
    <property type="match status" value="1"/>
</dbReference>
<dbReference type="Proteomes" id="UP000663844">
    <property type="component" value="Unassembled WGS sequence"/>
</dbReference>
<dbReference type="Pfam" id="PF00595">
    <property type="entry name" value="PDZ"/>
    <property type="match status" value="1"/>
</dbReference>
<dbReference type="InterPro" id="IPR050614">
    <property type="entry name" value="Synaptic_Scaffolding_LAP-MAGUK"/>
</dbReference>
<organism evidence="4 6">
    <name type="scientific">Adineta steineri</name>
    <dbReference type="NCBI Taxonomy" id="433720"/>
    <lineage>
        <taxon>Eukaryota</taxon>
        <taxon>Metazoa</taxon>
        <taxon>Spiralia</taxon>
        <taxon>Gnathifera</taxon>
        <taxon>Rotifera</taxon>
        <taxon>Eurotatoria</taxon>
        <taxon>Bdelloidea</taxon>
        <taxon>Adinetida</taxon>
        <taxon>Adinetidae</taxon>
        <taxon>Adineta</taxon>
    </lineage>
</organism>
<dbReference type="PANTHER" id="PTHR23119:SF51">
    <property type="entry name" value="DISKS LARGE 1 TUMOR SUPPRESSOR PROTEIN"/>
    <property type="match status" value="1"/>
</dbReference>
<dbReference type="GO" id="GO:0016323">
    <property type="term" value="C:basolateral plasma membrane"/>
    <property type="evidence" value="ECO:0007669"/>
    <property type="project" value="TreeGrafter"/>
</dbReference>
<gene>
    <name evidence="4" type="ORF">JYZ213_LOCUS40858</name>
    <name evidence="5" type="ORF">OXD698_LOCUS26879</name>
</gene>
<dbReference type="GO" id="GO:0043113">
    <property type="term" value="P:receptor clustering"/>
    <property type="evidence" value="ECO:0007669"/>
    <property type="project" value="TreeGrafter"/>
</dbReference>
<evidence type="ECO:0000256" key="1">
    <source>
        <dbReference type="ARBA" id="ARBA00004370"/>
    </source>
</evidence>
<evidence type="ECO:0000259" key="3">
    <source>
        <dbReference type="PROSITE" id="PS50106"/>
    </source>
</evidence>
<dbReference type="Proteomes" id="UP000663845">
    <property type="component" value="Unassembled WGS sequence"/>
</dbReference>
<dbReference type="InterPro" id="IPR001478">
    <property type="entry name" value="PDZ"/>
</dbReference>
<dbReference type="GO" id="GO:0045197">
    <property type="term" value="P:establishment or maintenance of epithelial cell apical/basal polarity"/>
    <property type="evidence" value="ECO:0007669"/>
    <property type="project" value="TreeGrafter"/>
</dbReference>
<dbReference type="GO" id="GO:0097120">
    <property type="term" value="P:receptor localization to synapse"/>
    <property type="evidence" value="ECO:0007669"/>
    <property type="project" value="TreeGrafter"/>
</dbReference>
<dbReference type="EMBL" id="CAJNOG010001559">
    <property type="protein sequence ID" value="CAF1454028.1"/>
    <property type="molecule type" value="Genomic_DNA"/>
</dbReference>
<dbReference type="SMART" id="SM00228">
    <property type="entry name" value="PDZ"/>
    <property type="match status" value="2"/>
</dbReference>
<dbReference type="GO" id="GO:0098609">
    <property type="term" value="P:cell-cell adhesion"/>
    <property type="evidence" value="ECO:0007669"/>
    <property type="project" value="TreeGrafter"/>
</dbReference>
<name>A0A815PVF9_9BILA</name>
<keyword evidence="2" id="KW-0472">Membrane</keyword>
<evidence type="ECO:0000313" key="6">
    <source>
        <dbReference type="Proteomes" id="UP000663845"/>
    </source>
</evidence>
<comment type="caution">
    <text evidence="4">The sequence shown here is derived from an EMBL/GenBank/DDBJ whole genome shotgun (WGS) entry which is preliminary data.</text>
</comment>
<evidence type="ECO:0000256" key="2">
    <source>
        <dbReference type="ARBA" id="ARBA00023136"/>
    </source>
</evidence>
<dbReference type="EMBL" id="CAJOAZ010002726">
    <property type="protein sequence ID" value="CAF3954316.1"/>
    <property type="molecule type" value="Genomic_DNA"/>
</dbReference>
<dbReference type="PROSITE" id="PS50106">
    <property type="entry name" value="PDZ"/>
    <property type="match status" value="2"/>
</dbReference>
<dbReference type="CDD" id="cd00136">
    <property type="entry name" value="PDZ_canonical"/>
    <property type="match status" value="1"/>
</dbReference>
<feature type="domain" description="PDZ" evidence="3">
    <location>
        <begin position="17"/>
        <end position="108"/>
    </location>
</feature>
<evidence type="ECO:0000313" key="5">
    <source>
        <dbReference type="EMBL" id="CAF3954316.1"/>
    </source>
</evidence>
<dbReference type="GO" id="GO:0030054">
    <property type="term" value="C:cell junction"/>
    <property type="evidence" value="ECO:0007669"/>
    <property type="project" value="TreeGrafter"/>
</dbReference>
<accession>A0A815PVF9</accession>
<comment type="subcellular location">
    <subcellularLocation>
        <location evidence="1">Membrane</location>
    </subcellularLocation>
</comment>
<dbReference type="GO" id="GO:0019901">
    <property type="term" value="F:protein kinase binding"/>
    <property type="evidence" value="ECO:0007669"/>
    <property type="project" value="TreeGrafter"/>
</dbReference>
<dbReference type="AlphaFoldDB" id="A0A815PVF9"/>
<evidence type="ECO:0000313" key="4">
    <source>
        <dbReference type="EMBL" id="CAF1454028.1"/>
    </source>
</evidence>
<reference evidence="4" key="1">
    <citation type="submission" date="2021-02" db="EMBL/GenBank/DDBJ databases">
        <authorList>
            <person name="Nowell W R."/>
        </authorList>
    </citation>
    <scope>NUCLEOTIDE SEQUENCE</scope>
</reference>
<protein>
    <recommendedName>
        <fullName evidence="3">PDZ domain-containing protein</fullName>
    </recommendedName>
</protein>
<proteinExistence type="predicted"/>
<dbReference type="Gene3D" id="2.30.42.10">
    <property type="match status" value="2"/>
</dbReference>
<sequence>MSLTEQFDYKDHWQEEGIIFEKPSGSDQSLGFVLEGGIDKPYTHQDFTSIIVTKINENTLAYRDGQLKVYDMILSVNDINFTNIKREEALNILRRGGPKIQLLIRRLSPPITKKIDIQQHDGKLGITLKGGIGAQLYPNDHGIFITNTCRQQTGTQLEIGDRLLEIASTKKQYDLRFVTRVCAIKSIELACKESQKITISVGRAKRIIPVQNQKSDSCVNELNSTNVTKKDTSKVHVGTQYATTNGIRNERKLCNTSGNYSHELLTIQQGQSYAIKLITPSIKIDLIYDHEDNRNTLKFSIDQQKNLTITPDLLIRAKTSSPVFVSDFIQDTDQRQLKLEEATRQKQSYQENYISSGAYKNKESETNDDNEKLRRRYDDTLV</sequence>
<feature type="domain" description="PDZ" evidence="3">
    <location>
        <begin position="114"/>
        <end position="205"/>
    </location>
</feature>
<dbReference type="SUPFAM" id="SSF50156">
    <property type="entry name" value="PDZ domain-like"/>
    <property type="match status" value="1"/>
</dbReference>
<dbReference type="InterPro" id="IPR036034">
    <property type="entry name" value="PDZ_sf"/>
</dbReference>